<feature type="transmembrane region" description="Helical" evidence="1">
    <location>
        <begin position="100"/>
        <end position="120"/>
    </location>
</feature>
<dbReference type="GeneID" id="303204805"/>
<keyword evidence="1" id="KW-1133">Transmembrane helix</keyword>
<gene>
    <name evidence="2" type="ORF">BBOU_1708</name>
</gene>
<dbReference type="EMBL" id="JGYQ01000018">
    <property type="protein sequence ID" value="KFI45241.1"/>
    <property type="molecule type" value="Genomic_DNA"/>
</dbReference>
<keyword evidence="1" id="KW-0472">Membrane</keyword>
<dbReference type="Proteomes" id="UP000029093">
    <property type="component" value="Unassembled WGS sequence"/>
</dbReference>
<dbReference type="OrthoDB" id="9893371at2"/>
<name>A0A086ZFE1_9BIFI</name>
<organism evidence="2 3">
    <name type="scientific">Bifidobacterium boum</name>
    <dbReference type="NCBI Taxonomy" id="78343"/>
    <lineage>
        <taxon>Bacteria</taxon>
        <taxon>Bacillati</taxon>
        <taxon>Actinomycetota</taxon>
        <taxon>Actinomycetes</taxon>
        <taxon>Bifidobacteriales</taxon>
        <taxon>Bifidobacteriaceae</taxon>
        <taxon>Bifidobacterium</taxon>
    </lineage>
</organism>
<evidence type="ECO:0000313" key="2">
    <source>
        <dbReference type="EMBL" id="KFI45241.1"/>
    </source>
</evidence>
<reference evidence="2 3" key="1">
    <citation type="submission" date="2014-03" db="EMBL/GenBank/DDBJ databases">
        <title>Genomics of Bifidobacteria.</title>
        <authorList>
            <person name="Ventura M."/>
            <person name="Milani C."/>
            <person name="Lugli G.A."/>
        </authorList>
    </citation>
    <scope>NUCLEOTIDE SEQUENCE [LARGE SCALE GENOMIC DNA]</scope>
    <source>
        <strain evidence="2 3">LMG 10736</strain>
    </source>
</reference>
<dbReference type="RefSeq" id="WP_026503250.1">
    <property type="nucleotide sequence ID" value="NZ_JGYQ01000018.1"/>
</dbReference>
<proteinExistence type="predicted"/>
<evidence type="ECO:0000313" key="3">
    <source>
        <dbReference type="Proteomes" id="UP000029093"/>
    </source>
</evidence>
<feature type="transmembrane region" description="Helical" evidence="1">
    <location>
        <begin position="248"/>
        <end position="268"/>
    </location>
</feature>
<keyword evidence="1" id="KW-0812">Transmembrane</keyword>
<accession>A0A086ZFE1</accession>
<evidence type="ECO:0000256" key="1">
    <source>
        <dbReference type="SAM" id="Phobius"/>
    </source>
</evidence>
<keyword evidence="3" id="KW-1185">Reference proteome</keyword>
<feature type="transmembrane region" description="Helical" evidence="1">
    <location>
        <begin position="204"/>
        <end position="228"/>
    </location>
</feature>
<feature type="transmembrane region" description="Helical" evidence="1">
    <location>
        <begin position="141"/>
        <end position="161"/>
    </location>
</feature>
<sequence length="293" mass="31392">MMVLTANLIWLVAAVALMHWSRRSDGTGSGPYVRCPWCRMWYQACEPACPSCCFDDHPPVWAGALFPWDTTGHDGDAADHAAIECRRVVASQRTAKMLRALVYARFVIIVVACALAGWCIELNCEGFDAGGINTVRSRREMFWPLIGWNFYELTASFYLLGDGGATRQGPSGPLQPLAACVLCRSGYTGTAGRGRRCSDCRRHAGLAAVLAYTGCGVVSLALLTIVLYCGIFPSHPVTADIGPSGVTVRVLGIAAIMYAVNVLLLGVASRAGFLVEQPQPGIPDGGWPQRPAA</sequence>
<dbReference type="AlphaFoldDB" id="A0A086ZFE1"/>
<protein>
    <submittedName>
        <fullName evidence="2">Uncharacterized protein</fullName>
    </submittedName>
</protein>
<comment type="caution">
    <text evidence="2">The sequence shown here is derived from an EMBL/GenBank/DDBJ whole genome shotgun (WGS) entry which is preliminary data.</text>
</comment>